<accession>A0A517Y9I8</accession>
<dbReference type="RefSeq" id="WP_145087770.1">
    <property type="nucleotide sequence ID" value="NZ_CP036274.1"/>
</dbReference>
<evidence type="ECO:0000313" key="2">
    <source>
        <dbReference type="EMBL" id="QDU26886.1"/>
    </source>
</evidence>
<sequence length="319" mass="34558">MNAVELNLLDRYLHDSLEPADFEPLQTLLRESAEARRTLRGLATVDAKLAEMAAIAPNDLLQPNLPAVVPAPVRRSGLIAWRPLSGLALGLLIGVAFSSVAWAYAVPRWLGIHQATLLLAESFETGSSPQVAGLPTGPEVWSGDFTAVTGARAGILPAHGNKMLQMLRADYQGKTNSDPGYCGDLFRVVDLRPYREQLASGTVVVRLSAAFNAVPFPESEQYRCSIGIHALTADLTVSPTALAGAMQVNGALAMARQSCPRLDRDPRTWQHVEGSLQLPAETEFLLIHLGVNHIPKFQRSVEFAGHFLDDVQITLSQIQ</sequence>
<evidence type="ECO:0000313" key="3">
    <source>
        <dbReference type="Proteomes" id="UP000315017"/>
    </source>
</evidence>
<dbReference type="EMBL" id="CP036274">
    <property type="protein sequence ID" value="QDU26886.1"/>
    <property type="molecule type" value="Genomic_DNA"/>
</dbReference>
<keyword evidence="1" id="KW-0812">Transmembrane</keyword>
<dbReference type="OrthoDB" id="264078at2"/>
<feature type="transmembrane region" description="Helical" evidence="1">
    <location>
        <begin position="84"/>
        <end position="105"/>
    </location>
</feature>
<gene>
    <name evidence="2" type="ORF">ETAA8_19700</name>
</gene>
<keyword evidence="1" id="KW-0472">Membrane</keyword>
<proteinExistence type="predicted"/>
<keyword evidence="1" id="KW-1133">Transmembrane helix</keyword>
<reference evidence="2 3" key="1">
    <citation type="submission" date="2019-02" db="EMBL/GenBank/DDBJ databases">
        <title>Deep-cultivation of Planctomycetes and their phenomic and genomic characterization uncovers novel biology.</title>
        <authorList>
            <person name="Wiegand S."/>
            <person name="Jogler M."/>
            <person name="Boedeker C."/>
            <person name="Pinto D."/>
            <person name="Vollmers J."/>
            <person name="Rivas-Marin E."/>
            <person name="Kohn T."/>
            <person name="Peeters S.H."/>
            <person name="Heuer A."/>
            <person name="Rast P."/>
            <person name="Oberbeckmann S."/>
            <person name="Bunk B."/>
            <person name="Jeske O."/>
            <person name="Meyerdierks A."/>
            <person name="Storesund J.E."/>
            <person name="Kallscheuer N."/>
            <person name="Luecker S."/>
            <person name="Lage O.M."/>
            <person name="Pohl T."/>
            <person name="Merkel B.J."/>
            <person name="Hornburger P."/>
            <person name="Mueller R.-W."/>
            <person name="Bruemmer F."/>
            <person name="Labrenz M."/>
            <person name="Spormann A.M."/>
            <person name="Op den Camp H."/>
            <person name="Overmann J."/>
            <person name="Amann R."/>
            <person name="Jetten M.S.M."/>
            <person name="Mascher T."/>
            <person name="Medema M.H."/>
            <person name="Devos D.P."/>
            <person name="Kaster A.-K."/>
            <person name="Ovreas L."/>
            <person name="Rohde M."/>
            <person name="Galperin M.Y."/>
            <person name="Jogler C."/>
        </authorList>
    </citation>
    <scope>NUCLEOTIDE SEQUENCE [LARGE SCALE GENOMIC DNA]</scope>
    <source>
        <strain evidence="2 3">ETA_A8</strain>
    </source>
</reference>
<dbReference type="AlphaFoldDB" id="A0A517Y9I8"/>
<organism evidence="2 3">
    <name type="scientific">Anatilimnocola aggregata</name>
    <dbReference type="NCBI Taxonomy" id="2528021"/>
    <lineage>
        <taxon>Bacteria</taxon>
        <taxon>Pseudomonadati</taxon>
        <taxon>Planctomycetota</taxon>
        <taxon>Planctomycetia</taxon>
        <taxon>Pirellulales</taxon>
        <taxon>Pirellulaceae</taxon>
        <taxon>Anatilimnocola</taxon>
    </lineage>
</organism>
<name>A0A517Y9I8_9BACT</name>
<evidence type="ECO:0000256" key="1">
    <source>
        <dbReference type="SAM" id="Phobius"/>
    </source>
</evidence>
<dbReference type="Proteomes" id="UP000315017">
    <property type="component" value="Chromosome"/>
</dbReference>
<protein>
    <submittedName>
        <fullName evidence="2">Uncharacterized protein</fullName>
    </submittedName>
</protein>
<keyword evidence="3" id="KW-1185">Reference proteome</keyword>
<dbReference type="KEGG" id="aagg:ETAA8_19700"/>